<keyword evidence="8" id="KW-0001">2Fe-2S</keyword>
<feature type="domain" description="Elongation factor P C-terminal" evidence="23">
    <location>
        <begin position="772"/>
        <end position="827"/>
    </location>
</feature>
<dbReference type="Pfam" id="PF00920">
    <property type="entry name" value="ILVD_EDD_N"/>
    <property type="match status" value="1"/>
</dbReference>
<evidence type="ECO:0000256" key="12">
    <source>
        <dbReference type="ARBA" id="ARBA00022917"/>
    </source>
</evidence>
<comment type="cofactor">
    <cofactor evidence="1">
        <name>Mg(2+)</name>
        <dbReference type="ChEBI" id="CHEBI:18420"/>
    </cofactor>
</comment>
<comment type="cofactor">
    <cofactor evidence="21">
        <name>[2Fe-2S] cluster</name>
        <dbReference type="ChEBI" id="CHEBI:190135"/>
    </cofactor>
</comment>
<gene>
    <name evidence="25" type="ORF">C2E21_0494</name>
</gene>
<dbReference type="NCBIfam" id="NF001810">
    <property type="entry name" value="PRK00529.1"/>
    <property type="match status" value="1"/>
</dbReference>
<comment type="similarity">
    <text evidence="4">Belongs to the IlvD/Edd family.</text>
</comment>
<accession>A0A2P6U5L0</accession>
<evidence type="ECO:0000256" key="9">
    <source>
        <dbReference type="ARBA" id="ARBA00022723"/>
    </source>
</evidence>
<evidence type="ECO:0000256" key="4">
    <source>
        <dbReference type="ARBA" id="ARBA00006486"/>
    </source>
</evidence>
<keyword evidence="15" id="KW-0456">Lyase</keyword>
<dbReference type="SUPFAM" id="SSF50104">
    <property type="entry name" value="Translation proteins SH3-like domain"/>
    <property type="match status" value="1"/>
</dbReference>
<dbReference type="PROSITE" id="PS00887">
    <property type="entry name" value="ILVD_EDD_2"/>
    <property type="match status" value="1"/>
</dbReference>
<organism evidence="25 26">
    <name type="scientific">Chlorella sorokiniana</name>
    <name type="common">Freshwater green alga</name>
    <dbReference type="NCBI Taxonomy" id="3076"/>
    <lineage>
        <taxon>Eukaryota</taxon>
        <taxon>Viridiplantae</taxon>
        <taxon>Chlorophyta</taxon>
        <taxon>core chlorophytes</taxon>
        <taxon>Trebouxiophyceae</taxon>
        <taxon>Chlorellales</taxon>
        <taxon>Chlorellaceae</taxon>
        <taxon>Chlorella clade</taxon>
        <taxon>Chlorella</taxon>
    </lineage>
</organism>
<dbReference type="HAMAP" id="MF_00141">
    <property type="entry name" value="EF_P"/>
    <property type="match status" value="1"/>
</dbReference>
<dbReference type="InterPro" id="IPR011768">
    <property type="entry name" value="Transl_elongation_fac_P"/>
</dbReference>
<evidence type="ECO:0000256" key="14">
    <source>
        <dbReference type="ARBA" id="ARBA00023014"/>
    </source>
</evidence>
<evidence type="ECO:0000256" key="15">
    <source>
        <dbReference type="ARBA" id="ARBA00023239"/>
    </source>
</evidence>
<dbReference type="UniPathway" id="UPA00047">
    <property type="reaction ID" value="UER00057"/>
</dbReference>
<dbReference type="GO" id="GO:0046872">
    <property type="term" value="F:metal ion binding"/>
    <property type="evidence" value="ECO:0007669"/>
    <property type="project" value="UniProtKB-KW"/>
</dbReference>
<dbReference type="SUPFAM" id="SSF143975">
    <property type="entry name" value="IlvD/EDD N-terminal domain-like"/>
    <property type="match status" value="1"/>
</dbReference>
<dbReference type="Proteomes" id="UP000239899">
    <property type="component" value="Unassembled WGS sequence"/>
</dbReference>
<dbReference type="InterPro" id="IPR013185">
    <property type="entry name" value="Transl_elong_KOW-like"/>
</dbReference>
<dbReference type="InterPro" id="IPR008991">
    <property type="entry name" value="Translation_prot_SH3-like_sf"/>
</dbReference>
<keyword evidence="10" id="KW-0251">Elongation factor</keyword>
<comment type="pathway">
    <text evidence="18">Amino-acid biosynthesis; L-valine biosynthesis; L-valine from pyruvate: step 3/4.</text>
</comment>
<dbReference type="FunFam" id="2.40.50.140:FF:000009">
    <property type="entry name" value="Elongation factor P"/>
    <property type="match status" value="1"/>
</dbReference>
<comment type="catalytic activity">
    <reaction evidence="17">
        <text>(2R)-2,3-dihydroxy-3-methylbutanoate = 3-methyl-2-oxobutanoate + H2O</text>
        <dbReference type="Rhea" id="RHEA:24809"/>
        <dbReference type="ChEBI" id="CHEBI:11851"/>
        <dbReference type="ChEBI" id="CHEBI:15377"/>
        <dbReference type="ChEBI" id="CHEBI:49072"/>
        <dbReference type="EC" id="4.2.1.9"/>
    </reaction>
    <physiologicalReaction direction="left-to-right" evidence="17">
        <dbReference type="Rhea" id="RHEA:24810"/>
    </physiologicalReaction>
</comment>
<evidence type="ECO:0000256" key="20">
    <source>
        <dbReference type="ARBA" id="ARBA00029490"/>
    </source>
</evidence>
<keyword evidence="16" id="KW-0100">Branched-chain amino acid biosynthesis</keyword>
<dbReference type="GO" id="GO:0051537">
    <property type="term" value="F:2 iron, 2 sulfur cluster binding"/>
    <property type="evidence" value="ECO:0007669"/>
    <property type="project" value="UniProtKB-KW"/>
</dbReference>
<evidence type="ECO:0000256" key="16">
    <source>
        <dbReference type="ARBA" id="ARBA00023304"/>
    </source>
</evidence>
<dbReference type="PROSITE" id="PS01275">
    <property type="entry name" value="EFP"/>
    <property type="match status" value="1"/>
</dbReference>
<dbReference type="Gene3D" id="2.30.30.30">
    <property type="match status" value="1"/>
</dbReference>
<dbReference type="Pfam" id="PF01132">
    <property type="entry name" value="EFP"/>
    <property type="match status" value="1"/>
</dbReference>
<evidence type="ECO:0000256" key="22">
    <source>
        <dbReference type="ARBA" id="ARBA00052865"/>
    </source>
</evidence>
<keyword evidence="26" id="KW-1185">Reference proteome</keyword>
<keyword evidence="6" id="KW-0963">Cytoplasm</keyword>
<dbReference type="NCBIfam" id="NF002068">
    <property type="entry name" value="PRK00911.1"/>
    <property type="match status" value="1"/>
</dbReference>
<evidence type="ECO:0000313" key="25">
    <source>
        <dbReference type="EMBL" id="PRW61595.1"/>
    </source>
</evidence>
<comment type="caution">
    <text evidence="25">The sequence shown here is derived from an EMBL/GenBank/DDBJ whole genome shotgun (WGS) entry which is preliminary data.</text>
</comment>
<dbReference type="HAMAP" id="MF_00012">
    <property type="entry name" value="IlvD"/>
    <property type="match status" value="1"/>
</dbReference>
<dbReference type="NCBIfam" id="TIGR00038">
    <property type="entry name" value="efp"/>
    <property type="match status" value="1"/>
</dbReference>
<keyword evidence="11" id="KW-0460">Magnesium</keyword>
<dbReference type="Gene3D" id="2.40.50.140">
    <property type="entry name" value="Nucleic acid-binding proteins"/>
    <property type="match status" value="2"/>
</dbReference>
<evidence type="ECO:0000256" key="2">
    <source>
        <dbReference type="ARBA" id="ARBA00004496"/>
    </source>
</evidence>
<evidence type="ECO:0000256" key="5">
    <source>
        <dbReference type="ARBA" id="ARBA00009479"/>
    </source>
</evidence>
<comment type="subcellular location">
    <subcellularLocation>
        <location evidence="2">Cytoplasm</location>
    </subcellularLocation>
</comment>
<dbReference type="Gene3D" id="3.50.30.80">
    <property type="entry name" value="IlvD/EDD C-terminal domain-like"/>
    <property type="match status" value="1"/>
</dbReference>
<keyword evidence="12" id="KW-0648">Protein biosynthesis</keyword>
<evidence type="ECO:0000256" key="10">
    <source>
        <dbReference type="ARBA" id="ARBA00022768"/>
    </source>
</evidence>
<dbReference type="UniPathway" id="UPA00049">
    <property type="reaction ID" value="UER00061"/>
</dbReference>
<keyword evidence="13" id="KW-0408">Iron</keyword>
<evidence type="ECO:0000256" key="8">
    <source>
        <dbReference type="ARBA" id="ARBA00022714"/>
    </source>
</evidence>
<dbReference type="SUPFAM" id="SSF50249">
    <property type="entry name" value="Nucleic acid-binding proteins"/>
    <property type="match status" value="2"/>
</dbReference>
<dbReference type="FunFam" id="3.50.30.80:FF:000001">
    <property type="entry name" value="Dihydroxy-acid dehydratase"/>
    <property type="match status" value="1"/>
</dbReference>
<proteinExistence type="inferred from homology"/>
<keyword evidence="14" id="KW-0411">Iron-sulfur</keyword>
<dbReference type="InterPro" id="IPR037237">
    <property type="entry name" value="IlvD/EDD_N"/>
</dbReference>
<dbReference type="UniPathway" id="UPA00345"/>
<evidence type="ECO:0000256" key="7">
    <source>
        <dbReference type="ARBA" id="ARBA00022605"/>
    </source>
</evidence>
<evidence type="ECO:0000256" key="3">
    <source>
        <dbReference type="ARBA" id="ARBA00004815"/>
    </source>
</evidence>
<dbReference type="EMBL" id="LHPG02000001">
    <property type="protein sequence ID" value="PRW61595.1"/>
    <property type="molecule type" value="Genomic_DNA"/>
</dbReference>
<dbReference type="FunFam" id="2.40.50.140:FF:000004">
    <property type="entry name" value="Elongation factor P"/>
    <property type="match status" value="1"/>
</dbReference>
<evidence type="ECO:0000256" key="19">
    <source>
        <dbReference type="ARBA" id="ARBA00029437"/>
    </source>
</evidence>
<dbReference type="InterPro" id="IPR014722">
    <property type="entry name" value="Rib_uL2_dom2"/>
</dbReference>
<protein>
    <recommendedName>
        <fullName evidence="20">dihydroxy-acid dehydratase</fullName>
        <ecNumber evidence="20">4.2.1.9</ecNumber>
    </recommendedName>
</protein>
<comment type="pathway">
    <text evidence="3">Protein biosynthesis; polypeptide chain elongation.</text>
</comment>
<dbReference type="Pfam" id="PF08207">
    <property type="entry name" value="EFP_N"/>
    <property type="match status" value="1"/>
</dbReference>
<dbReference type="InterPro" id="IPR020558">
    <property type="entry name" value="DiOHA_6PGluconate_deHydtase_CS"/>
</dbReference>
<dbReference type="InterPro" id="IPR015365">
    <property type="entry name" value="Elong-fact-P_C"/>
</dbReference>
<comment type="similarity">
    <text evidence="5">Belongs to the elongation factor P family.</text>
</comment>
<dbReference type="InterPro" id="IPR012340">
    <property type="entry name" value="NA-bd_OB-fold"/>
</dbReference>
<dbReference type="GO" id="GO:0004160">
    <property type="term" value="F:dihydroxy-acid dehydratase activity"/>
    <property type="evidence" value="ECO:0007669"/>
    <property type="project" value="UniProtKB-EC"/>
</dbReference>
<dbReference type="Pfam" id="PF24877">
    <property type="entry name" value="ILV_EDD_C"/>
    <property type="match status" value="1"/>
</dbReference>
<dbReference type="InterPro" id="IPR056740">
    <property type="entry name" value="ILV_EDD_C"/>
</dbReference>
<dbReference type="SMART" id="SM00841">
    <property type="entry name" value="Elong-fact-P_C"/>
    <property type="match status" value="1"/>
</dbReference>
<dbReference type="GO" id="GO:0009097">
    <property type="term" value="P:isoleucine biosynthetic process"/>
    <property type="evidence" value="ECO:0007669"/>
    <property type="project" value="UniProtKB-UniPathway"/>
</dbReference>
<dbReference type="PANTHER" id="PTHR21000:SF5">
    <property type="entry name" value="DIHYDROXY-ACID DEHYDRATASE, MITOCHONDRIAL"/>
    <property type="match status" value="1"/>
</dbReference>
<evidence type="ECO:0000259" key="24">
    <source>
        <dbReference type="SMART" id="SM01185"/>
    </source>
</evidence>
<dbReference type="InterPro" id="IPR013852">
    <property type="entry name" value="Transl_elong_P/YeiP_CS"/>
</dbReference>
<dbReference type="STRING" id="3076.A0A2P6U5L0"/>
<comment type="pathway">
    <text evidence="19">Amino-acid biosynthesis; L-isoleucine biosynthesis; L-isoleucine from 2-oxobutanoate: step 3/4.</text>
</comment>
<dbReference type="GO" id="GO:0009570">
    <property type="term" value="C:chloroplast stroma"/>
    <property type="evidence" value="ECO:0007669"/>
    <property type="project" value="TreeGrafter"/>
</dbReference>
<dbReference type="OrthoDB" id="3851628at2759"/>
<dbReference type="InterPro" id="IPR001059">
    <property type="entry name" value="Transl_elong_P/YeiP_cen"/>
</dbReference>
<reference evidence="25 26" key="1">
    <citation type="journal article" date="2018" name="Plant J.">
        <title>Genome sequences of Chlorella sorokiniana UTEX 1602 and Micractinium conductrix SAG 241.80: implications to maltose excretion by a green alga.</title>
        <authorList>
            <person name="Arriola M.B."/>
            <person name="Velmurugan N."/>
            <person name="Zhang Y."/>
            <person name="Plunkett M.H."/>
            <person name="Hondzo H."/>
            <person name="Barney B.M."/>
        </authorList>
    </citation>
    <scope>NUCLEOTIDE SEQUENCE [LARGE SCALE GENOMIC DNA]</scope>
    <source>
        <strain evidence="26">UTEX 1602</strain>
    </source>
</reference>
<dbReference type="GO" id="GO:0009099">
    <property type="term" value="P:L-valine biosynthetic process"/>
    <property type="evidence" value="ECO:0007669"/>
    <property type="project" value="UniProtKB-UniPathway"/>
</dbReference>
<dbReference type="EC" id="4.2.1.9" evidence="20"/>
<dbReference type="GO" id="GO:0003746">
    <property type="term" value="F:translation elongation factor activity"/>
    <property type="evidence" value="ECO:0007669"/>
    <property type="project" value="UniProtKB-KW"/>
</dbReference>
<dbReference type="SMART" id="SM01185">
    <property type="entry name" value="EFP"/>
    <property type="match status" value="1"/>
</dbReference>
<dbReference type="GO" id="GO:0043043">
    <property type="term" value="P:peptide biosynthetic process"/>
    <property type="evidence" value="ECO:0007669"/>
    <property type="project" value="InterPro"/>
</dbReference>
<evidence type="ECO:0000313" key="26">
    <source>
        <dbReference type="Proteomes" id="UP000239899"/>
    </source>
</evidence>
<dbReference type="InterPro" id="IPR000581">
    <property type="entry name" value="ILV_EDD_N"/>
</dbReference>
<evidence type="ECO:0000256" key="21">
    <source>
        <dbReference type="ARBA" id="ARBA00034078"/>
    </source>
</evidence>
<dbReference type="PROSITE" id="PS00886">
    <property type="entry name" value="ILVD_EDD_1"/>
    <property type="match status" value="1"/>
</dbReference>
<evidence type="ECO:0000256" key="17">
    <source>
        <dbReference type="ARBA" id="ARBA00029304"/>
    </source>
</evidence>
<dbReference type="PANTHER" id="PTHR21000">
    <property type="entry name" value="DIHYDROXY-ACID DEHYDRATASE DAD"/>
    <property type="match status" value="1"/>
</dbReference>
<feature type="domain" description="Translation elongation factor P/YeiP central" evidence="24">
    <location>
        <begin position="712"/>
        <end position="764"/>
    </location>
</feature>
<dbReference type="AlphaFoldDB" id="A0A2P6U5L0"/>
<dbReference type="NCBIfam" id="TIGR00110">
    <property type="entry name" value="ilvD"/>
    <property type="match status" value="1"/>
</dbReference>
<dbReference type="GO" id="GO:0005829">
    <property type="term" value="C:cytosol"/>
    <property type="evidence" value="ECO:0007669"/>
    <property type="project" value="UniProtKB-ARBA"/>
</dbReference>
<dbReference type="CDD" id="cd04470">
    <property type="entry name" value="S1_EF-P_repeat_1"/>
    <property type="match status" value="1"/>
</dbReference>
<sequence length="829" mass="88835">MQALSATKGLRAGLAAQQRRPARRALAPACAAAPVKEVLEEGSKGFQTEVPTGLNKYSGHITQPKSQGASQAMLYATGLTQDDMNKPQVGISSVWWEGNPCNMHLNDLAAEVKAGVAEAGLVGLRFNTIGVSDGISMGTDGMSFSLQSRDIIADSIETVMSAQWYDANISLPGCDKNMPGTIMAMARLNRPSLMIYGGTIKPGYSKLGSNDTLDIVSAFQSYGGFTAGLINEDERCDIVRNSCPGPGACGGMYTANTMATAIETLGMSLPYSSSTPAEDPLKRVECRLAGRYVLEMLKKDIKPRDIMTRAAFENAMVIVMATGGSTNAVLHLIAMARSCGLDLTLDDFQRVSDRVPFIADLKPSGKYVMEDVHKIGGTPAVLKYLLERNLIDGSCLTVTGKTLAENLAACPGLKEGQQVILPLETPIKSSGHLQILYGNLSPQGAVGKITGKEGLVFEGKALCFDCEEDMLHALEQDQQQFKGSVVVIRYEGPKGGPGMPEMLTPTSAIMGAGLGKECALITDGRFSGGSHGFVIGHVCPEAQEGGPIALVQNGDTIRIDAETRSMDILNVDDAELQRRRAAWTAPPLKATSGTLYKYIKNVAPASMGCVTDAALSSKAAVQASFGVARPQRLSARRVGLVVRAAQVSSNDFKTGMTIEFDGAPYKVVEFLHVKPGKGAAFVRSKLKNFITNNTVEKTWRAGETVDLANVEKKETQFTYAEGDEYVFMDMTTYEETRVPRDEDWAKYMKEGMTVGVLLWNGKVISVEPPNTVELEVVETDPGVKGNTASGGSKPAKLETGAVIQVPLFIQQGERIKVDTRSDSYLSRAN</sequence>
<dbReference type="InterPro" id="IPR050165">
    <property type="entry name" value="DHAD_IlvD/Edd"/>
</dbReference>
<keyword evidence="9" id="KW-0479">Metal-binding</keyword>
<dbReference type="InterPro" id="IPR004404">
    <property type="entry name" value="DihydroxyA_deHydtase"/>
</dbReference>
<dbReference type="FunFam" id="2.30.30.30:FF:000003">
    <property type="entry name" value="Elongation factor P"/>
    <property type="match status" value="1"/>
</dbReference>
<dbReference type="CDD" id="cd05794">
    <property type="entry name" value="S1_EF-P_repeat_2"/>
    <property type="match status" value="1"/>
</dbReference>
<dbReference type="Pfam" id="PF09285">
    <property type="entry name" value="Elong-fact-P_C"/>
    <property type="match status" value="1"/>
</dbReference>
<evidence type="ECO:0000256" key="1">
    <source>
        <dbReference type="ARBA" id="ARBA00001946"/>
    </source>
</evidence>
<dbReference type="SUPFAM" id="SSF52016">
    <property type="entry name" value="LeuD/IlvD-like"/>
    <property type="match status" value="1"/>
</dbReference>
<evidence type="ECO:0000259" key="23">
    <source>
        <dbReference type="SMART" id="SM00841"/>
    </source>
</evidence>
<evidence type="ECO:0000256" key="6">
    <source>
        <dbReference type="ARBA" id="ARBA00022490"/>
    </source>
</evidence>
<name>A0A2P6U5L0_CHLSO</name>
<dbReference type="InterPro" id="IPR042096">
    <property type="entry name" value="Dihydro-acid_dehy_C"/>
</dbReference>
<evidence type="ECO:0000256" key="13">
    <source>
        <dbReference type="ARBA" id="ARBA00023004"/>
    </source>
</evidence>
<evidence type="ECO:0000256" key="11">
    <source>
        <dbReference type="ARBA" id="ARBA00022842"/>
    </source>
</evidence>
<evidence type="ECO:0000256" key="18">
    <source>
        <dbReference type="ARBA" id="ARBA00029436"/>
    </source>
</evidence>
<keyword evidence="7" id="KW-0028">Amino-acid biosynthesis</keyword>
<comment type="catalytic activity">
    <reaction evidence="22">
        <text>(2R,3R)-2,3-dihydroxy-3-methylpentanoate = (S)-3-methyl-2-oxopentanoate + H2O</text>
        <dbReference type="Rhea" id="RHEA:27694"/>
        <dbReference type="ChEBI" id="CHEBI:15377"/>
        <dbReference type="ChEBI" id="CHEBI:35146"/>
        <dbReference type="ChEBI" id="CHEBI:49258"/>
        <dbReference type="EC" id="4.2.1.9"/>
    </reaction>
    <physiologicalReaction direction="left-to-right" evidence="22">
        <dbReference type="Rhea" id="RHEA:27695"/>
    </physiologicalReaction>
</comment>